<dbReference type="OrthoDB" id="7205837at2"/>
<sequence>MSDSVSEAVLKALFVALEAGAPSGVRALRNATLPGRIPAGGLLILRDGDPGEPEPTLSPLAYHYQHRAELEFLVSGEEGGPRDDAFDALKLAVAVAVSADRTLGGLCDWIEAQAPAPQDVSPEGGQPIKAAIVPIILHYSTPDPLL</sequence>
<accession>A0A1H3FJ13</accession>
<proteinExistence type="predicted"/>
<protein>
    <recommendedName>
        <fullName evidence="3">Acyl-CoA transferase</fullName>
    </recommendedName>
</protein>
<name>A0A1H3FJ13_9RHOB</name>
<evidence type="ECO:0000313" key="2">
    <source>
        <dbReference type="Proteomes" id="UP000199118"/>
    </source>
</evidence>
<keyword evidence="2" id="KW-1185">Reference proteome</keyword>
<dbReference type="EMBL" id="FNMZ01000012">
    <property type="protein sequence ID" value="SDX90358.1"/>
    <property type="molecule type" value="Genomic_DNA"/>
</dbReference>
<dbReference type="Proteomes" id="UP000199118">
    <property type="component" value="Unassembled WGS sequence"/>
</dbReference>
<dbReference type="AlphaFoldDB" id="A0A1H3FJ13"/>
<dbReference type="RefSeq" id="WP_092685305.1">
    <property type="nucleotide sequence ID" value="NZ_FNMZ01000012.1"/>
</dbReference>
<dbReference type="STRING" id="356660.SAMN05444336_112118"/>
<reference evidence="1 2" key="1">
    <citation type="submission" date="2016-10" db="EMBL/GenBank/DDBJ databases">
        <authorList>
            <person name="de Groot N.N."/>
        </authorList>
    </citation>
    <scope>NUCLEOTIDE SEQUENCE [LARGE SCALE GENOMIC DNA]</scope>
    <source>
        <strain evidence="1 2">DSM 17890</strain>
    </source>
</reference>
<evidence type="ECO:0000313" key="1">
    <source>
        <dbReference type="EMBL" id="SDX90358.1"/>
    </source>
</evidence>
<evidence type="ECO:0008006" key="3">
    <source>
        <dbReference type="Google" id="ProtNLM"/>
    </source>
</evidence>
<gene>
    <name evidence="1" type="ORF">SAMN05444336_112118</name>
</gene>
<organism evidence="1 2">
    <name type="scientific">Albimonas donghaensis</name>
    <dbReference type="NCBI Taxonomy" id="356660"/>
    <lineage>
        <taxon>Bacteria</taxon>
        <taxon>Pseudomonadati</taxon>
        <taxon>Pseudomonadota</taxon>
        <taxon>Alphaproteobacteria</taxon>
        <taxon>Rhodobacterales</taxon>
        <taxon>Paracoccaceae</taxon>
        <taxon>Albimonas</taxon>
    </lineage>
</organism>